<dbReference type="InterPro" id="IPR013783">
    <property type="entry name" value="Ig-like_fold"/>
</dbReference>
<dbReference type="Proteomes" id="UP000250572">
    <property type="component" value="Unassembled WGS sequence"/>
</dbReference>
<dbReference type="PROSITE" id="PS50835">
    <property type="entry name" value="IG_LIKE"/>
    <property type="match status" value="1"/>
</dbReference>
<keyword evidence="3 5" id="KW-0472">Membrane</keyword>
<keyword evidence="4" id="KW-0325">Glycoprotein</keyword>
<evidence type="ECO:0000313" key="7">
    <source>
        <dbReference type="EMBL" id="PWA19803.1"/>
    </source>
</evidence>
<dbReference type="GO" id="GO:0016020">
    <property type="term" value="C:membrane"/>
    <property type="evidence" value="ECO:0007669"/>
    <property type="project" value="UniProtKB-SubCell"/>
</dbReference>
<dbReference type="PANTHER" id="PTHR12080">
    <property type="entry name" value="SIGNALING LYMPHOCYTIC ACTIVATION MOLECULE"/>
    <property type="match status" value="1"/>
</dbReference>
<dbReference type="Gene3D" id="2.60.40.10">
    <property type="entry name" value="Immunoglobulins"/>
    <property type="match status" value="1"/>
</dbReference>
<evidence type="ECO:0000256" key="1">
    <source>
        <dbReference type="ARBA" id="ARBA00004370"/>
    </source>
</evidence>
<evidence type="ECO:0000256" key="5">
    <source>
        <dbReference type="SAM" id="Phobius"/>
    </source>
</evidence>
<keyword evidence="5" id="KW-0812">Transmembrane</keyword>
<keyword evidence="8" id="KW-1185">Reference proteome</keyword>
<comment type="subcellular location">
    <subcellularLocation>
        <location evidence="1">Membrane</location>
    </subcellularLocation>
</comment>
<evidence type="ECO:0000256" key="2">
    <source>
        <dbReference type="ARBA" id="ARBA00022729"/>
    </source>
</evidence>
<accession>A0A315VA53</accession>
<comment type="caution">
    <text evidence="7">The sequence shown here is derived from an EMBL/GenBank/DDBJ whole genome shotgun (WGS) entry which is preliminary data.</text>
</comment>
<keyword evidence="5" id="KW-1133">Transmembrane helix</keyword>
<evidence type="ECO:0000256" key="3">
    <source>
        <dbReference type="ARBA" id="ARBA00023136"/>
    </source>
</evidence>
<dbReference type="PANTHER" id="PTHR12080:SF48">
    <property type="entry name" value="IMMUNOGLOBULIN SUBTYPE DOMAIN-CONTAINING PROTEIN"/>
    <property type="match status" value="1"/>
</dbReference>
<evidence type="ECO:0000313" key="8">
    <source>
        <dbReference type="Proteomes" id="UP000250572"/>
    </source>
</evidence>
<proteinExistence type="predicted"/>
<evidence type="ECO:0000259" key="6">
    <source>
        <dbReference type="PROSITE" id="PS50835"/>
    </source>
</evidence>
<feature type="non-terminal residue" evidence="7">
    <location>
        <position position="267"/>
    </location>
</feature>
<protein>
    <recommendedName>
        <fullName evidence="6">Ig-like domain-containing protein</fullName>
    </recommendedName>
</protein>
<gene>
    <name evidence="7" type="ORF">CCH79_00015842</name>
</gene>
<sequence>VWCSRGTSKSCMAVALQDRSLTAVPRPWGRLQVKVLGEMITTTVVGYVGETIVLPAKPIKSWTLLRIDWSILHNVTWIATWDKGVIKTDHRPEYKGRLSLNITTADLTMRDLRLRDAMHYDVDILNTSLHNQVNRVYLEVKERLKKPTIQLYQNFTKSENGCVLVLNCSSSDTGVNFSWEVEPPCHHCSSNSSTDTSELIAFFLTTPDTVNLTCIVKRELDSASSILISKMKVPTFESRHNCGYMFAWGFFTTMLAVTAVILLYHFR</sequence>
<name>A0A315VA53_GAMAF</name>
<feature type="domain" description="Ig-like" evidence="6">
    <location>
        <begin position="147"/>
        <end position="229"/>
    </location>
</feature>
<dbReference type="InterPro" id="IPR015631">
    <property type="entry name" value="CD2/SLAM_rcpt"/>
</dbReference>
<dbReference type="STRING" id="33528.ENSGAFP00000009210"/>
<reference evidence="7 8" key="1">
    <citation type="journal article" date="2018" name="G3 (Bethesda)">
        <title>A High-Quality Reference Genome for the Invasive Mosquitofish Gambusia affinis Using a Chicago Library.</title>
        <authorList>
            <person name="Hoffberg S.L."/>
            <person name="Troendle N.J."/>
            <person name="Glenn T.C."/>
            <person name="Mahmud O."/>
            <person name="Louha S."/>
            <person name="Chalopin D."/>
            <person name="Bennetzen J.L."/>
            <person name="Mauricio R."/>
        </authorList>
    </citation>
    <scope>NUCLEOTIDE SEQUENCE [LARGE SCALE GENOMIC DNA]</scope>
    <source>
        <strain evidence="7">NE01/NJP1002.9</strain>
        <tissue evidence="7">Muscle</tissue>
    </source>
</reference>
<keyword evidence="2" id="KW-0732">Signal</keyword>
<feature type="transmembrane region" description="Helical" evidence="5">
    <location>
        <begin position="245"/>
        <end position="266"/>
    </location>
</feature>
<dbReference type="AlphaFoldDB" id="A0A315VA53"/>
<organism evidence="7 8">
    <name type="scientific">Gambusia affinis</name>
    <name type="common">Western mosquitofish</name>
    <name type="synonym">Heterandria affinis</name>
    <dbReference type="NCBI Taxonomy" id="33528"/>
    <lineage>
        <taxon>Eukaryota</taxon>
        <taxon>Metazoa</taxon>
        <taxon>Chordata</taxon>
        <taxon>Craniata</taxon>
        <taxon>Vertebrata</taxon>
        <taxon>Euteleostomi</taxon>
        <taxon>Actinopterygii</taxon>
        <taxon>Neopterygii</taxon>
        <taxon>Teleostei</taxon>
        <taxon>Neoteleostei</taxon>
        <taxon>Acanthomorphata</taxon>
        <taxon>Ovalentaria</taxon>
        <taxon>Atherinomorphae</taxon>
        <taxon>Cyprinodontiformes</taxon>
        <taxon>Poeciliidae</taxon>
        <taxon>Poeciliinae</taxon>
        <taxon>Gambusia</taxon>
    </lineage>
</organism>
<dbReference type="InterPro" id="IPR007110">
    <property type="entry name" value="Ig-like_dom"/>
</dbReference>
<evidence type="ECO:0000256" key="4">
    <source>
        <dbReference type="ARBA" id="ARBA00023180"/>
    </source>
</evidence>
<feature type="non-terminal residue" evidence="7">
    <location>
        <position position="1"/>
    </location>
</feature>
<dbReference type="EMBL" id="NHOQ01002060">
    <property type="protein sequence ID" value="PWA19803.1"/>
    <property type="molecule type" value="Genomic_DNA"/>
</dbReference>